<protein>
    <submittedName>
        <fullName evidence="3">Uncharacterized protein</fullName>
    </submittedName>
</protein>
<organism evidence="3 4">
    <name type="scientific">Ditylenchus destructor</name>
    <dbReference type="NCBI Taxonomy" id="166010"/>
    <lineage>
        <taxon>Eukaryota</taxon>
        <taxon>Metazoa</taxon>
        <taxon>Ecdysozoa</taxon>
        <taxon>Nematoda</taxon>
        <taxon>Chromadorea</taxon>
        <taxon>Rhabditida</taxon>
        <taxon>Tylenchina</taxon>
        <taxon>Tylenchomorpha</taxon>
        <taxon>Sphaerularioidea</taxon>
        <taxon>Anguinidae</taxon>
        <taxon>Anguininae</taxon>
        <taxon>Ditylenchus</taxon>
    </lineage>
</organism>
<feature type="compositionally biased region" description="Polar residues" evidence="2">
    <location>
        <begin position="29"/>
        <end position="38"/>
    </location>
</feature>
<feature type="compositionally biased region" description="Polar residues" evidence="2">
    <location>
        <begin position="1"/>
        <end position="11"/>
    </location>
</feature>
<keyword evidence="1" id="KW-0175">Coiled coil</keyword>
<comment type="caution">
    <text evidence="3">The sequence shown here is derived from an EMBL/GenBank/DDBJ whole genome shotgun (WGS) entry which is preliminary data.</text>
</comment>
<accession>A0AAD4QY33</accession>
<sequence>MSSGSERSIISDNKREEVHTDGSEKSASGKENNSAMMTSDGSSILTHIVHRIKELLAANNQKVIDKLTVLQKNSERVLQTSEYYGEIVREMLDKIDRQSRQIHDLSTEINTMKSAQNDSSYTCTSCRLSKAGNENRMPTLKFKANEHVYSSRNSHIQYQSQTSRGSETVFAQAPLIYERHPQFASDKSVPKQWTSRGSGVYTESDFESDHNDNGSDRGSPIIIVNNRIPMRHGFVRDVNEKRNKKKQRDHGKFNLRG</sequence>
<evidence type="ECO:0000313" key="4">
    <source>
        <dbReference type="Proteomes" id="UP001201812"/>
    </source>
</evidence>
<reference evidence="3" key="1">
    <citation type="submission" date="2022-01" db="EMBL/GenBank/DDBJ databases">
        <title>Genome Sequence Resource for Two Populations of Ditylenchus destructor, the Migratory Endoparasitic Phytonematode.</title>
        <authorList>
            <person name="Zhang H."/>
            <person name="Lin R."/>
            <person name="Xie B."/>
        </authorList>
    </citation>
    <scope>NUCLEOTIDE SEQUENCE</scope>
    <source>
        <strain evidence="3">BazhouSP</strain>
    </source>
</reference>
<feature type="compositionally biased region" description="Basic residues" evidence="2">
    <location>
        <begin position="242"/>
        <end position="257"/>
    </location>
</feature>
<dbReference type="Proteomes" id="UP001201812">
    <property type="component" value="Unassembled WGS sequence"/>
</dbReference>
<feature type="region of interest" description="Disordered" evidence="2">
    <location>
        <begin position="1"/>
        <end position="38"/>
    </location>
</feature>
<name>A0AAD4QY33_9BILA</name>
<evidence type="ECO:0000313" key="3">
    <source>
        <dbReference type="EMBL" id="KAI1697163.1"/>
    </source>
</evidence>
<dbReference type="EMBL" id="JAKKPZ010000283">
    <property type="protein sequence ID" value="KAI1697163.1"/>
    <property type="molecule type" value="Genomic_DNA"/>
</dbReference>
<gene>
    <name evidence="3" type="ORF">DdX_18647</name>
</gene>
<feature type="compositionally biased region" description="Basic and acidic residues" evidence="2">
    <location>
        <begin position="12"/>
        <end position="28"/>
    </location>
</feature>
<feature type="coiled-coil region" evidence="1">
    <location>
        <begin position="88"/>
        <end position="115"/>
    </location>
</feature>
<evidence type="ECO:0000256" key="1">
    <source>
        <dbReference type="SAM" id="Coils"/>
    </source>
</evidence>
<evidence type="ECO:0000256" key="2">
    <source>
        <dbReference type="SAM" id="MobiDB-lite"/>
    </source>
</evidence>
<dbReference type="AlphaFoldDB" id="A0AAD4QY33"/>
<feature type="region of interest" description="Disordered" evidence="2">
    <location>
        <begin position="187"/>
        <end position="257"/>
    </location>
</feature>
<proteinExistence type="predicted"/>
<keyword evidence="4" id="KW-1185">Reference proteome</keyword>